<organism evidence="9 10">
    <name type="scientific">Aliidiomarina taiwanensis</name>
    <dbReference type="NCBI Taxonomy" id="946228"/>
    <lineage>
        <taxon>Bacteria</taxon>
        <taxon>Pseudomonadati</taxon>
        <taxon>Pseudomonadota</taxon>
        <taxon>Gammaproteobacteria</taxon>
        <taxon>Alteromonadales</taxon>
        <taxon>Idiomarinaceae</taxon>
        <taxon>Aliidiomarina</taxon>
    </lineage>
</organism>
<gene>
    <name evidence="9" type="ORF">CWE15_04180</name>
</gene>
<dbReference type="Proteomes" id="UP000286976">
    <property type="component" value="Unassembled WGS sequence"/>
</dbReference>
<keyword evidence="3" id="KW-0813">Transport</keyword>
<comment type="caution">
    <text evidence="9">The sequence shown here is derived from an EMBL/GenBank/DDBJ whole genome shotgun (WGS) entry which is preliminary data.</text>
</comment>
<dbReference type="EMBL" id="PIPQ01000001">
    <property type="protein sequence ID" value="RUO44380.1"/>
    <property type="molecule type" value="Genomic_DNA"/>
</dbReference>
<dbReference type="OrthoDB" id="9803444at2"/>
<proteinExistence type="inferred from homology"/>
<reference evidence="9 10" key="1">
    <citation type="journal article" date="2011" name="Front. Microbiol.">
        <title>Genomic signatures of strain selection and enhancement in Bacillus atrophaeus var. globigii, a historical biowarfare simulant.</title>
        <authorList>
            <person name="Gibbons H.S."/>
            <person name="Broomall S.M."/>
            <person name="McNew L.A."/>
            <person name="Daligault H."/>
            <person name="Chapman C."/>
            <person name="Bruce D."/>
            <person name="Karavis M."/>
            <person name="Krepps M."/>
            <person name="McGregor P.A."/>
            <person name="Hong C."/>
            <person name="Park K.H."/>
            <person name="Akmal A."/>
            <person name="Feldman A."/>
            <person name="Lin J.S."/>
            <person name="Chang W.E."/>
            <person name="Higgs B.W."/>
            <person name="Demirev P."/>
            <person name="Lindquist J."/>
            <person name="Liem A."/>
            <person name="Fochler E."/>
            <person name="Read T.D."/>
            <person name="Tapia R."/>
            <person name="Johnson S."/>
            <person name="Bishop-Lilly K.A."/>
            <person name="Detter C."/>
            <person name="Han C."/>
            <person name="Sozhamannan S."/>
            <person name="Rosenzweig C.N."/>
            <person name="Skowronski E.W."/>
        </authorList>
    </citation>
    <scope>NUCLEOTIDE SEQUENCE [LARGE SCALE GENOMIC DNA]</scope>
    <source>
        <strain evidence="9 10">AIT1</strain>
    </source>
</reference>
<name>A0A432XAN5_9GAMM</name>
<evidence type="ECO:0000313" key="10">
    <source>
        <dbReference type="Proteomes" id="UP000286976"/>
    </source>
</evidence>
<evidence type="ECO:0000256" key="8">
    <source>
        <dbReference type="SAM" id="Phobius"/>
    </source>
</evidence>
<comment type="subcellular location">
    <subcellularLocation>
        <location evidence="1">Cell membrane</location>
        <topology evidence="1">Multi-pass membrane protein</topology>
    </subcellularLocation>
</comment>
<feature type="transmembrane region" description="Helical" evidence="8">
    <location>
        <begin position="15"/>
        <end position="40"/>
    </location>
</feature>
<keyword evidence="4" id="KW-1003">Cell membrane</keyword>
<feature type="transmembrane region" description="Helical" evidence="8">
    <location>
        <begin position="194"/>
        <end position="211"/>
    </location>
</feature>
<feature type="transmembrane region" description="Helical" evidence="8">
    <location>
        <begin position="136"/>
        <end position="157"/>
    </location>
</feature>
<sequence>MPHVGSTLYRLNQQIAWQGFVTMLPIAFFVSAFGAAFGLAAAQAGISDTHTLTMSVLVFTGTAQFAVLDLWGSQLPALTILVTLFAINARHLLMGATLFPWLRHLPTKQRYLVMLFASDANWAMSMQAFNRKQPGLGILFGGGIALWLFWVVGTWVGVYFGNVISNPEAYGIDMVMGCFLLALVLDTEKNAHTYLVWAVAAAASLLAYWYLPENSHVIVGAIAGGLAGTFGGQQDAEL</sequence>
<keyword evidence="10" id="KW-1185">Reference proteome</keyword>
<evidence type="ECO:0000256" key="4">
    <source>
        <dbReference type="ARBA" id="ARBA00022475"/>
    </source>
</evidence>
<dbReference type="PANTHER" id="PTHR34979:SF1">
    <property type="entry name" value="INNER MEMBRANE PROTEIN YGAZ"/>
    <property type="match status" value="1"/>
</dbReference>
<evidence type="ECO:0000313" key="9">
    <source>
        <dbReference type="EMBL" id="RUO44380.1"/>
    </source>
</evidence>
<keyword evidence="7 8" id="KW-0472">Membrane</keyword>
<dbReference type="RefSeq" id="WP_126756782.1">
    <property type="nucleotide sequence ID" value="NZ_PIPQ01000001.1"/>
</dbReference>
<dbReference type="GO" id="GO:0005886">
    <property type="term" value="C:plasma membrane"/>
    <property type="evidence" value="ECO:0007669"/>
    <property type="project" value="UniProtKB-SubCell"/>
</dbReference>
<feature type="transmembrane region" description="Helical" evidence="8">
    <location>
        <begin position="169"/>
        <end position="187"/>
    </location>
</feature>
<evidence type="ECO:0000256" key="6">
    <source>
        <dbReference type="ARBA" id="ARBA00022989"/>
    </source>
</evidence>
<protein>
    <submittedName>
        <fullName evidence="9">Branched-chain amino acid ABC transporter permease</fullName>
    </submittedName>
</protein>
<keyword evidence="6 8" id="KW-1133">Transmembrane helix</keyword>
<evidence type="ECO:0000256" key="3">
    <source>
        <dbReference type="ARBA" id="ARBA00022448"/>
    </source>
</evidence>
<evidence type="ECO:0000256" key="1">
    <source>
        <dbReference type="ARBA" id="ARBA00004651"/>
    </source>
</evidence>
<keyword evidence="5 8" id="KW-0812">Transmembrane</keyword>
<dbReference type="AlphaFoldDB" id="A0A432XAN5"/>
<evidence type="ECO:0000256" key="2">
    <source>
        <dbReference type="ARBA" id="ARBA00010735"/>
    </source>
</evidence>
<feature type="transmembrane region" description="Helical" evidence="8">
    <location>
        <begin position="77"/>
        <end position="102"/>
    </location>
</feature>
<comment type="similarity">
    <text evidence="2">Belongs to the AzlC family.</text>
</comment>
<evidence type="ECO:0000256" key="7">
    <source>
        <dbReference type="ARBA" id="ARBA00023136"/>
    </source>
</evidence>
<accession>A0A432XAN5</accession>
<dbReference type="PANTHER" id="PTHR34979">
    <property type="entry name" value="INNER MEMBRANE PROTEIN YGAZ"/>
    <property type="match status" value="1"/>
</dbReference>
<dbReference type="Pfam" id="PF03591">
    <property type="entry name" value="AzlC"/>
    <property type="match status" value="1"/>
</dbReference>
<dbReference type="GO" id="GO:1903785">
    <property type="term" value="P:L-valine transmembrane transport"/>
    <property type="evidence" value="ECO:0007669"/>
    <property type="project" value="TreeGrafter"/>
</dbReference>
<evidence type="ECO:0000256" key="5">
    <source>
        <dbReference type="ARBA" id="ARBA00022692"/>
    </source>
</evidence>
<dbReference type="InterPro" id="IPR011606">
    <property type="entry name" value="Brnchd-chn_aa_trnsp_permease"/>
</dbReference>